<dbReference type="EMBL" id="LXQA010006399">
    <property type="protein sequence ID" value="MCH84182.1"/>
    <property type="molecule type" value="Genomic_DNA"/>
</dbReference>
<comment type="caution">
    <text evidence="2">The sequence shown here is derived from an EMBL/GenBank/DDBJ whole genome shotgun (WGS) entry which is preliminary data.</text>
</comment>
<gene>
    <name evidence="2" type="ORF">A2U01_0005013</name>
</gene>
<name>A0A392M9L8_9FABA</name>
<organism evidence="2 3">
    <name type="scientific">Trifolium medium</name>
    <dbReference type="NCBI Taxonomy" id="97028"/>
    <lineage>
        <taxon>Eukaryota</taxon>
        <taxon>Viridiplantae</taxon>
        <taxon>Streptophyta</taxon>
        <taxon>Embryophyta</taxon>
        <taxon>Tracheophyta</taxon>
        <taxon>Spermatophyta</taxon>
        <taxon>Magnoliopsida</taxon>
        <taxon>eudicotyledons</taxon>
        <taxon>Gunneridae</taxon>
        <taxon>Pentapetalae</taxon>
        <taxon>rosids</taxon>
        <taxon>fabids</taxon>
        <taxon>Fabales</taxon>
        <taxon>Fabaceae</taxon>
        <taxon>Papilionoideae</taxon>
        <taxon>50 kb inversion clade</taxon>
        <taxon>NPAAA clade</taxon>
        <taxon>Hologalegina</taxon>
        <taxon>IRL clade</taxon>
        <taxon>Trifolieae</taxon>
        <taxon>Trifolium</taxon>
    </lineage>
</organism>
<accession>A0A392M9L8</accession>
<protein>
    <submittedName>
        <fullName evidence="2">Uncharacterized protein</fullName>
    </submittedName>
</protein>
<sequence>MLWFCDFDNWLHGDDDGQQRHRRRRPEQGFMASSREDGNIRGSLVSGFSDASLATCHHLSILIDPVEKN</sequence>
<evidence type="ECO:0000256" key="1">
    <source>
        <dbReference type="SAM" id="MobiDB-lite"/>
    </source>
</evidence>
<dbReference type="Proteomes" id="UP000265520">
    <property type="component" value="Unassembled WGS sequence"/>
</dbReference>
<dbReference type="AlphaFoldDB" id="A0A392M9L8"/>
<evidence type="ECO:0000313" key="3">
    <source>
        <dbReference type="Proteomes" id="UP000265520"/>
    </source>
</evidence>
<evidence type="ECO:0000313" key="2">
    <source>
        <dbReference type="EMBL" id="MCH84182.1"/>
    </source>
</evidence>
<feature type="region of interest" description="Disordered" evidence="1">
    <location>
        <begin position="13"/>
        <end position="38"/>
    </location>
</feature>
<reference evidence="2 3" key="1">
    <citation type="journal article" date="2018" name="Front. Plant Sci.">
        <title>Red Clover (Trifolium pratense) and Zigzag Clover (T. medium) - A Picture of Genomic Similarities and Differences.</title>
        <authorList>
            <person name="Dluhosova J."/>
            <person name="Istvanek J."/>
            <person name="Nedelnik J."/>
            <person name="Repkova J."/>
        </authorList>
    </citation>
    <scope>NUCLEOTIDE SEQUENCE [LARGE SCALE GENOMIC DNA]</scope>
    <source>
        <strain evidence="3">cv. 10/8</strain>
        <tissue evidence="2">Leaf</tissue>
    </source>
</reference>
<keyword evidence="3" id="KW-1185">Reference proteome</keyword>
<proteinExistence type="predicted"/>